<evidence type="ECO:0000313" key="3">
    <source>
        <dbReference type="Proteomes" id="UP000765509"/>
    </source>
</evidence>
<dbReference type="InterPro" id="IPR013103">
    <property type="entry name" value="RVT_2"/>
</dbReference>
<accession>A0A9Q3IYN7</accession>
<name>A0A9Q3IYN7_9BASI</name>
<dbReference type="OrthoDB" id="5423336at2759"/>
<feature type="domain" description="Reverse transcriptase Ty1/copia-type" evidence="1">
    <location>
        <begin position="72"/>
        <end position="128"/>
    </location>
</feature>
<dbReference type="EMBL" id="AVOT02058407">
    <property type="protein sequence ID" value="MBW0552301.1"/>
    <property type="molecule type" value="Genomic_DNA"/>
</dbReference>
<dbReference type="AlphaFoldDB" id="A0A9Q3IYN7"/>
<organism evidence="2 3">
    <name type="scientific">Austropuccinia psidii MF-1</name>
    <dbReference type="NCBI Taxonomy" id="1389203"/>
    <lineage>
        <taxon>Eukaryota</taxon>
        <taxon>Fungi</taxon>
        <taxon>Dikarya</taxon>
        <taxon>Basidiomycota</taxon>
        <taxon>Pucciniomycotina</taxon>
        <taxon>Pucciniomycetes</taxon>
        <taxon>Pucciniales</taxon>
        <taxon>Sphaerophragmiaceae</taxon>
        <taxon>Austropuccinia</taxon>
    </lineage>
</organism>
<comment type="caution">
    <text evidence="2">The sequence shown here is derived from an EMBL/GenBank/DDBJ whole genome shotgun (WGS) entry which is preliminary data.</text>
</comment>
<protein>
    <recommendedName>
        <fullName evidence="1">Reverse transcriptase Ty1/copia-type domain-containing protein</fullName>
    </recommendedName>
</protein>
<sequence>MPNQAPKHITADINKSNILTTKRRPNSAITSSFKNPTTWKEAMSHPDRLLWSEALKTELKNLTSRGVVIETTLPESCRPVGNSVQFKRKFENEGNLIKNKLRICAQGFSQKHGIDYDNTFTPTGKFSSL</sequence>
<reference evidence="2" key="1">
    <citation type="submission" date="2021-03" db="EMBL/GenBank/DDBJ databases">
        <title>Draft genome sequence of rust myrtle Austropuccinia psidii MF-1, a brazilian biotype.</title>
        <authorList>
            <person name="Quecine M.C."/>
            <person name="Pachon D.M.R."/>
            <person name="Bonatelli M.L."/>
            <person name="Correr F.H."/>
            <person name="Franceschini L.M."/>
            <person name="Leite T.F."/>
            <person name="Margarido G.R.A."/>
            <person name="Almeida C.A."/>
            <person name="Ferrarezi J.A."/>
            <person name="Labate C.A."/>
        </authorList>
    </citation>
    <scope>NUCLEOTIDE SEQUENCE</scope>
    <source>
        <strain evidence="2">MF-1</strain>
    </source>
</reference>
<evidence type="ECO:0000259" key="1">
    <source>
        <dbReference type="Pfam" id="PF07727"/>
    </source>
</evidence>
<dbReference type="Pfam" id="PF07727">
    <property type="entry name" value="RVT_2"/>
    <property type="match status" value="1"/>
</dbReference>
<evidence type="ECO:0000313" key="2">
    <source>
        <dbReference type="EMBL" id="MBW0552301.1"/>
    </source>
</evidence>
<keyword evidence="3" id="KW-1185">Reference proteome</keyword>
<dbReference type="Proteomes" id="UP000765509">
    <property type="component" value="Unassembled WGS sequence"/>
</dbReference>
<gene>
    <name evidence="2" type="ORF">O181_092016</name>
</gene>
<proteinExistence type="predicted"/>